<reference evidence="2 3" key="1">
    <citation type="submission" date="2020-03" db="EMBL/GenBank/DDBJ databases">
        <title>Whole genome shotgun sequence of Phytohabitans rumicis NBRC 108638.</title>
        <authorList>
            <person name="Komaki H."/>
            <person name="Tamura T."/>
        </authorList>
    </citation>
    <scope>NUCLEOTIDE SEQUENCE [LARGE SCALE GENOMIC DNA]</scope>
    <source>
        <strain evidence="2 3">NBRC 108638</strain>
    </source>
</reference>
<evidence type="ECO:0000313" key="2">
    <source>
        <dbReference type="EMBL" id="GFJ90766.1"/>
    </source>
</evidence>
<feature type="region of interest" description="Disordered" evidence="1">
    <location>
        <begin position="83"/>
        <end position="104"/>
    </location>
</feature>
<gene>
    <name evidence="2" type="ORF">Prum_044080</name>
</gene>
<comment type="caution">
    <text evidence="2">The sequence shown here is derived from an EMBL/GenBank/DDBJ whole genome shotgun (WGS) entry which is preliminary data.</text>
</comment>
<feature type="compositionally biased region" description="Basic residues" evidence="1">
    <location>
        <begin position="83"/>
        <end position="92"/>
    </location>
</feature>
<proteinExistence type="predicted"/>
<sequence length="104" mass="10864">MGAGVVASGVGVVASSQETGALASGDSFAQPATRATAITATIDAGTRPRRSTRTYWQTKLAGAYPGLAKLLLWRTSTRVRRPGCFRPGRRAPRTASRTAFARAG</sequence>
<evidence type="ECO:0000313" key="3">
    <source>
        <dbReference type="Proteomes" id="UP000482960"/>
    </source>
</evidence>
<protein>
    <submittedName>
        <fullName evidence="2">Uncharacterized protein</fullName>
    </submittedName>
</protein>
<dbReference type="EMBL" id="BLPG01000001">
    <property type="protein sequence ID" value="GFJ90766.1"/>
    <property type="molecule type" value="Genomic_DNA"/>
</dbReference>
<name>A0A6V8L9L4_9ACTN</name>
<reference evidence="2 3" key="2">
    <citation type="submission" date="2020-03" db="EMBL/GenBank/DDBJ databases">
        <authorList>
            <person name="Ichikawa N."/>
            <person name="Kimura A."/>
            <person name="Kitahashi Y."/>
            <person name="Uohara A."/>
        </authorList>
    </citation>
    <scope>NUCLEOTIDE SEQUENCE [LARGE SCALE GENOMIC DNA]</scope>
    <source>
        <strain evidence="2 3">NBRC 108638</strain>
    </source>
</reference>
<dbReference type="Proteomes" id="UP000482960">
    <property type="component" value="Unassembled WGS sequence"/>
</dbReference>
<keyword evidence="3" id="KW-1185">Reference proteome</keyword>
<organism evidence="2 3">
    <name type="scientific">Phytohabitans rumicis</name>
    <dbReference type="NCBI Taxonomy" id="1076125"/>
    <lineage>
        <taxon>Bacteria</taxon>
        <taxon>Bacillati</taxon>
        <taxon>Actinomycetota</taxon>
        <taxon>Actinomycetes</taxon>
        <taxon>Micromonosporales</taxon>
        <taxon>Micromonosporaceae</taxon>
    </lineage>
</organism>
<accession>A0A6V8L9L4</accession>
<evidence type="ECO:0000256" key="1">
    <source>
        <dbReference type="SAM" id="MobiDB-lite"/>
    </source>
</evidence>
<dbReference type="AlphaFoldDB" id="A0A6V8L9L4"/>